<keyword evidence="5" id="KW-1185">Reference proteome</keyword>
<dbReference type="Gene3D" id="2.40.50.200">
    <property type="entry name" value="Bacterial OB-fold"/>
    <property type="match status" value="1"/>
</dbReference>
<dbReference type="Proteomes" id="UP000659047">
    <property type="component" value="Unassembled WGS sequence"/>
</dbReference>
<evidence type="ECO:0000256" key="2">
    <source>
        <dbReference type="SAM" id="MobiDB-lite"/>
    </source>
</evidence>
<proteinExistence type="predicted"/>
<feature type="compositionally biased region" description="Basic and acidic residues" evidence="2">
    <location>
        <begin position="35"/>
        <end position="46"/>
    </location>
</feature>
<evidence type="ECO:0000313" key="5">
    <source>
        <dbReference type="Proteomes" id="UP000659047"/>
    </source>
</evidence>
<name>A0A8K0V6W8_9ENTR</name>
<feature type="signal peptide" evidence="3">
    <location>
        <begin position="1"/>
        <end position="21"/>
    </location>
</feature>
<dbReference type="PANTHER" id="PTHR36571:SF2">
    <property type="entry name" value="PERIPLASMIC PROTEIN"/>
    <property type="match status" value="1"/>
</dbReference>
<evidence type="ECO:0000313" key="4">
    <source>
        <dbReference type="EMBL" id="MBK4715255.1"/>
    </source>
</evidence>
<feature type="chain" id="PRO_5035471819" evidence="3">
    <location>
        <begin position="22"/>
        <end position="131"/>
    </location>
</feature>
<dbReference type="InterPro" id="IPR005220">
    <property type="entry name" value="CarO-like"/>
</dbReference>
<dbReference type="Pfam" id="PF04076">
    <property type="entry name" value="BOF"/>
    <property type="match status" value="1"/>
</dbReference>
<organism evidence="4 5">
    <name type="scientific">Tenebrionibacter intestinalis</name>
    <dbReference type="NCBI Taxonomy" id="2799638"/>
    <lineage>
        <taxon>Bacteria</taxon>
        <taxon>Pseudomonadati</taxon>
        <taxon>Pseudomonadota</taxon>
        <taxon>Gammaproteobacteria</taxon>
        <taxon>Enterobacterales</taxon>
        <taxon>Enterobacteriaceae</taxon>
        <taxon>Tenebrionibacter/Tenebrionicola group</taxon>
        <taxon>Tenebrionibacter</taxon>
    </lineage>
</organism>
<dbReference type="InterPro" id="IPR036700">
    <property type="entry name" value="BOBF_sf"/>
</dbReference>
<keyword evidence="1 3" id="KW-0732">Signal</keyword>
<protein>
    <submittedName>
        <fullName evidence="4">NirD/YgiW/YdeI family stress tolerance protein</fullName>
    </submittedName>
</protein>
<dbReference type="NCBIfam" id="NF033674">
    <property type="entry name" value="stress_OB_fold"/>
    <property type="match status" value="1"/>
</dbReference>
<feature type="region of interest" description="Disordered" evidence="2">
    <location>
        <begin position="23"/>
        <end position="47"/>
    </location>
</feature>
<dbReference type="AlphaFoldDB" id="A0A8K0V6W8"/>
<reference evidence="4" key="1">
    <citation type="submission" date="2021-01" db="EMBL/GenBank/DDBJ databases">
        <title>Intestinitalea alba gen. nov., sp. nov., a novel genus of the family Enterobacteriaceae, isolated from the gut of the plastic-eating mealworm Tenebrio molitor L.</title>
        <authorList>
            <person name="Yang Y."/>
        </authorList>
    </citation>
    <scope>NUCLEOTIDE SEQUENCE</scope>
    <source>
        <strain evidence="4">BIT-L3</strain>
    </source>
</reference>
<gene>
    <name evidence="4" type="ORF">JJB97_07920</name>
</gene>
<dbReference type="SUPFAM" id="SSF101756">
    <property type="entry name" value="Hypothetical protein YgiW"/>
    <property type="match status" value="1"/>
</dbReference>
<dbReference type="EMBL" id="JAEPBH010000017">
    <property type="protein sequence ID" value="MBK4715255.1"/>
    <property type="molecule type" value="Genomic_DNA"/>
</dbReference>
<evidence type="ECO:0000256" key="3">
    <source>
        <dbReference type="SAM" id="SignalP"/>
    </source>
</evidence>
<dbReference type="RefSeq" id="WP_238713491.1">
    <property type="nucleotide sequence ID" value="NZ_JAEPBH010000017.1"/>
</dbReference>
<dbReference type="PANTHER" id="PTHR36571">
    <property type="entry name" value="PROTEIN YGIW"/>
    <property type="match status" value="1"/>
</dbReference>
<accession>A0A8K0V6W8</accession>
<comment type="caution">
    <text evidence="4">The sequence shown here is derived from an EMBL/GenBank/DDBJ whole genome shotgun (WGS) entry which is preliminary data.</text>
</comment>
<evidence type="ECO:0000256" key="1">
    <source>
        <dbReference type="ARBA" id="ARBA00022729"/>
    </source>
</evidence>
<sequence length="131" mass="14001">MKRQTAIIAAGLLLPLIAAKAAGPGAHETPTPHQLNHEASRSETEAARVATLAQAKQLADASSVQVRDIQAQKLGSDTYLLRDSSGQIRATIPIAVLEAAAVAPSDTITVEGTLDKKQTPWQLRVYRVEKR</sequence>